<accession>A0ABV3WUT7</accession>
<gene>
    <name evidence="4" type="ORF">V1479_14145</name>
</gene>
<dbReference type="Pfam" id="PF00565">
    <property type="entry name" value="SNase"/>
    <property type="match status" value="1"/>
</dbReference>
<dbReference type="Gene3D" id="2.40.50.90">
    <property type="match status" value="1"/>
</dbReference>
<evidence type="ECO:0000259" key="3">
    <source>
        <dbReference type="Pfam" id="PF00565"/>
    </source>
</evidence>
<keyword evidence="5" id="KW-1185">Reference proteome</keyword>
<keyword evidence="2" id="KW-0812">Transmembrane</keyword>
<keyword evidence="2" id="KW-1133">Transmembrane helix</keyword>
<dbReference type="InterPro" id="IPR016071">
    <property type="entry name" value="Staphylococal_nuclease_OB-fold"/>
</dbReference>
<protein>
    <submittedName>
        <fullName evidence="4">Thermonuclease family protein</fullName>
    </submittedName>
</protein>
<evidence type="ECO:0000256" key="1">
    <source>
        <dbReference type="SAM" id="MobiDB-lite"/>
    </source>
</evidence>
<keyword evidence="2" id="KW-0472">Membrane</keyword>
<dbReference type="RefSeq" id="WP_368803648.1">
    <property type="nucleotide sequence ID" value="NZ_JAZHFV010000004.1"/>
</dbReference>
<name>A0ABV3WUT7_9HYPH</name>
<dbReference type="EMBL" id="JAZHFV010000004">
    <property type="protein sequence ID" value="MEX4008451.1"/>
    <property type="molecule type" value="Genomic_DNA"/>
</dbReference>
<feature type="transmembrane region" description="Helical" evidence="2">
    <location>
        <begin position="131"/>
        <end position="153"/>
    </location>
</feature>
<dbReference type="SUPFAM" id="SSF50199">
    <property type="entry name" value="Staphylococcal nuclease"/>
    <property type="match status" value="1"/>
</dbReference>
<sequence length="175" mass="18535">MGPGAPNKSGYDAPEIRNANCASERLLGEQARMRLQELLDQPGTRVEDSGRKDRYGRALVVVRLKSGVTAGEVLMREGYAVRWQPGYKSSWCEGASANQGGDRAGLSSGGRSERSSRGSGGGSSYGREDSAFPSLTVTVLAVVCGGWGIRSLIRNIPAWRRNRESAAGGNCSPAS</sequence>
<feature type="domain" description="TNase-like" evidence="3">
    <location>
        <begin position="11"/>
        <end position="83"/>
    </location>
</feature>
<reference evidence="4 5" key="1">
    <citation type="submission" date="2024-01" db="EMBL/GenBank/DDBJ databases">
        <title>New evidence supports the origin of RcGTA from prophage.</title>
        <authorList>
            <person name="Xu Y."/>
            <person name="Liu B."/>
            <person name="Chen F."/>
        </authorList>
    </citation>
    <scope>NUCLEOTIDE SEQUENCE [LARGE SCALE GENOMIC DNA]</scope>
    <source>
        <strain evidence="4 5">CBW1107-2</strain>
    </source>
</reference>
<proteinExistence type="predicted"/>
<feature type="region of interest" description="Disordered" evidence="1">
    <location>
        <begin position="98"/>
        <end position="127"/>
    </location>
</feature>
<evidence type="ECO:0000313" key="4">
    <source>
        <dbReference type="EMBL" id="MEX4008451.1"/>
    </source>
</evidence>
<organism evidence="4 5">
    <name type="scientific">Neoaquamicrobium sediminum</name>
    <dbReference type="NCBI Taxonomy" id="1849104"/>
    <lineage>
        <taxon>Bacteria</taxon>
        <taxon>Pseudomonadati</taxon>
        <taxon>Pseudomonadota</taxon>
        <taxon>Alphaproteobacteria</taxon>
        <taxon>Hyphomicrobiales</taxon>
        <taxon>Phyllobacteriaceae</taxon>
        <taxon>Neoaquamicrobium</taxon>
    </lineage>
</organism>
<evidence type="ECO:0000313" key="5">
    <source>
        <dbReference type="Proteomes" id="UP001559025"/>
    </source>
</evidence>
<dbReference type="InterPro" id="IPR035437">
    <property type="entry name" value="SNase_OB-fold_sf"/>
</dbReference>
<comment type="caution">
    <text evidence="4">The sequence shown here is derived from an EMBL/GenBank/DDBJ whole genome shotgun (WGS) entry which is preliminary data.</text>
</comment>
<dbReference type="Proteomes" id="UP001559025">
    <property type="component" value="Unassembled WGS sequence"/>
</dbReference>
<evidence type="ECO:0000256" key="2">
    <source>
        <dbReference type="SAM" id="Phobius"/>
    </source>
</evidence>